<protein>
    <submittedName>
        <fullName evidence="3">SH3 domain-containing protein</fullName>
    </submittedName>
</protein>
<feature type="signal peptide" evidence="1">
    <location>
        <begin position="1"/>
        <end position="23"/>
    </location>
</feature>
<dbReference type="InterPro" id="IPR003646">
    <property type="entry name" value="SH3-like_bac-type"/>
</dbReference>
<sequence length="110" mass="11585">MRRMMILTVAVAALALPGVGATAAAVTVAARDFNSCGYYPTTTVHLRKGPGAHYASLGLLNKTDAVDADKATNGWYRVTLTEKARSGLRAGTSGWVAKKYLTPAVCTQLN</sequence>
<dbReference type="OrthoDB" id="4240385at2"/>
<keyword evidence="1" id="KW-0732">Signal</keyword>
<evidence type="ECO:0000313" key="4">
    <source>
        <dbReference type="Proteomes" id="UP000305921"/>
    </source>
</evidence>
<organism evidence="3 4">
    <name type="scientific">Streptomyces marianii</name>
    <dbReference type="NCBI Taxonomy" id="1817406"/>
    <lineage>
        <taxon>Bacteria</taxon>
        <taxon>Bacillati</taxon>
        <taxon>Actinomycetota</taxon>
        <taxon>Actinomycetes</taxon>
        <taxon>Kitasatosporales</taxon>
        <taxon>Streptomycetaceae</taxon>
        <taxon>Streptomyces</taxon>
    </lineage>
</organism>
<keyword evidence="4" id="KW-1185">Reference proteome</keyword>
<evidence type="ECO:0000259" key="2">
    <source>
        <dbReference type="Pfam" id="PF08239"/>
    </source>
</evidence>
<feature type="domain" description="SH3b" evidence="2">
    <location>
        <begin position="43"/>
        <end position="102"/>
    </location>
</feature>
<name>A0A5R9DTI7_9ACTN</name>
<comment type="caution">
    <text evidence="3">The sequence shown here is derived from an EMBL/GenBank/DDBJ whole genome shotgun (WGS) entry which is preliminary data.</text>
</comment>
<reference evidence="3 4" key="1">
    <citation type="submission" date="2019-05" db="EMBL/GenBank/DDBJ databases">
        <title>Streptomyces marianii sp. nov., a novel marine actinomycete from southern coast of India.</title>
        <authorList>
            <person name="Iniyan A.M."/>
            <person name="Wink J."/>
            <person name="Ramprasad E."/>
            <person name="Ramana C.V."/>
            <person name="Bunk B."/>
            <person name="Sproer C."/>
            <person name="Joseph F.-J.R.S."/>
            <person name="Vincent S.G.P."/>
        </authorList>
    </citation>
    <scope>NUCLEOTIDE SEQUENCE [LARGE SCALE GENOMIC DNA]</scope>
    <source>
        <strain evidence="3 4">ICN19</strain>
    </source>
</reference>
<dbReference type="Proteomes" id="UP000305921">
    <property type="component" value="Unassembled WGS sequence"/>
</dbReference>
<feature type="chain" id="PRO_5038742919" evidence="1">
    <location>
        <begin position="24"/>
        <end position="110"/>
    </location>
</feature>
<gene>
    <name evidence="3" type="ORF">FEF34_39815</name>
</gene>
<dbReference type="EMBL" id="VAWE01000003">
    <property type="protein sequence ID" value="TLQ38967.1"/>
    <property type="molecule type" value="Genomic_DNA"/>
</dbReference>
<dbReference type="Pfam" id="PF08239">
    <property type="entry name" value="SH3_3"/>
    <property type="match status" value="1"/>
</dbReference>
<dbReference type="AlphaFoldDB" id="A0A5R9DTI7"/>
<evidence type="ECO:0000256" key="1">
    <source>
        <dbReference type="SAM" id="SignalP"/>
    </source>
</evidence>
<accession>A0A5R9DTI7</accession>
<dbReference type="Gene3D" id="2.30.30.40">
    <property type="entry name" value="SH3 Domains"/>
    <property type="match status" value="1"/>
</dbReference>
<proteinExistence type="predicted"/>
<evidence type="ECO:0000313" key="3">
    <source>
        <dbReference type="EMBL" id="TLQ38967.1"/>
    </source>
</evidence>